<evidence type="ECO:0000313" key="1">
    <source>
        <dbReference type="EMBL" id="KAK3393266.1"/>
    </source>
</evidence>
<sequence length="93" mass="10740">MAVMHEVALLRAEVSSLRKANEGLRKRRRAKKTHERDNTQVEVLRKAFALHGITFTLQDTERIVNETWAKGIDELGMKNKLRKGTYGALNLYF</sequence>
<dbReference type="AlphaFoldDB" id="A0AAE0P4N7"/>
<name>A0AAE0P4N7_9PEZI</name>
<evidence type="ECO:0000313" key="2">
    <source>
        <dbReference type="Proteomes" id="UP001285441"/>
    </source>
</evidence>
<comment type="caution">
    <text evidence="1">The sequence shown here is derived from an EMBL/GenBank/DDBJ whole genome shotgun (WGS) entry which is preliminary data.</text>
</comment>
<accession>A0AAE0P4N7</accession>
<keyword evidence="2" id="KW-1185">Reference proteome</keyword>
<dbReference type="Proteomes" id="UP001285441">
    <property type="component" value="Unassembled WGS sequence"/>
</dbReference>
<dbReference type="EMBL" id="JAULSW010000001">
    <property type="protein sequence ID" value="KAK3393266.1"/>
    <property type="molecule type" value="Genomic_DNA"/>
</dbReference>
<proteinExistence type="predicted"/>
<reference evidence="1" key="1">
    <citation type="journal article" date="2023" name="Mol. Phylogenet. Evol.">
        <title>Genome-scale phylogeny and comparative genomics of the fungal order Sordariales.</title>
        <authorList>
            <person name="Hensen N."/>
            <person name="Bonometti L."/>
            <person name="Westerberg I."/>
            <person name="Brannstrom I.O."/>
            <person name="Guillou S."/>
            <person name="Cros-Aarteil S."/>
            <person name="Calhoun S."/>
            <person name="Haridas S."/>
            <person name="Kuo A."/>
            <person name="Mondo S."/>
            <person name="Pangilinan J."/>
            <person name="Riley R."/>
            <person name="LaButti K."/>
            <person name="Andreopoulos B."/>
            <person name="Lipzen A."/>
            <person name="Chen C."/>
            <person name="Yan M."/>
            <person name="Daum C."/>
            <person name="Ng V."/>
            <person name="Clum A."/>
            <person name="Steindorff A."/>
            <person name="Ohm R.A."/>
            <person name="Martin F."/>
            <person name="Silar P."/>
            <person name="Natvig D.O."/>
            <person name="Lalanne C."/>
            <person name="Gautier V."/>
            <person name="Ament-Velasquez S.L."/>
            <person name="Kruys A."/>
            <person name="Hutchinson M.I."/>
            <person name="Powell A.J."/>
            <person name="Barry K."/>
            <person name="Miller A.N."/>
            <person name="Grigoriev I.V."/>
            <person name="Debuchy R."/>
            <person name="Gladieux P."/>
            <person name="Hiltunen Thoren M."/>
            <person name="Johannesson H."/>
        </authorList>
    </citation>
    <scope>NUCLEOTIDE SEQUENCE</scope>
    <source>
        <strain evidence="1">CBS 232.78</strain>
    </source>
</reference>
<organism evidence="1 2">
    <name type="scientific">Podospora didyma</name>
    <dbReference type="NCBI Taxonomy" id="330526"/>
    <lineage>
        <taxon>Eukaryota</taxon>
        <taxon>Fungi</taxon>
        <taxon>Dikarya</taxon>
        <taxon>Ascomycota</taxon>
        <taxon>Pezizomycotina</taxon>
        <taxon>Sordariomycetes</taxon>
        <taxon>Sordariomycetidae</taxon>
        <taxon>Sordariales</taxon>
        <taxon>Podosporaceae</taxon>
        <taxon>Podospora</taxon>
    </lineage>
</organism>
<reference evidence="1" key="2">
    <citation type="submission" date="2023-06" db="EMBL/GenBank/DDBJ databases">
        <authorList>
            <consortium name="Lawrence Berkeley National Laboratory"/>
            <person name="Haridas S."/>
            <person name="Hensen N."/>
            <person name="Bonometti L."/>
            <person name="Westerberg I."/>
            <person name="Brannstrom I.O."/>
            <person name="Guillou S."/>
            <person name="Cros-Aarteil S."/>
            <person name="Calhoun S."/>
            <person name="Kuo A."/>
            <person name="Mondo S."/>
            <person name="Pangilinan J."/>
            <person name="Riley R."/>
            <person name="LaButti K."/>
            <person name="Andreopoulos B."/>
            <person name="Lipzen A."/>
            <person name="Chen C."/>
            <person name="Yanf M."/>
            <person name="Daum C."/>
            <person name="Ng V."/>
            <person name="Clum A."/>
            <person name="Steindorff A."/>
            <person name="Ohm R."/>
            <person name="Martin F."/>
            <person name="Silar P."/>
            <person name="Natvig D."/>
            <person name="Lalanne C."/>
            <person name="Gautier V."/>
            <person name="Ament-velasquez S.L."/>
            <person name="Kruys A."/>
            <person name="Hutchinson M.I."/>
            <person name="Powell A.J."/>
            <person name="Barry K."/>
            <person name="Miller A.N."/>
            <person name="Grigoriev I.V."/>
            <person name="Debuchy R."/>
            <person name="Gladieux P."/>
            <person name="Thoren M.H."/>
            <person name="Johannesson H."/>
        </authorList>
    </citation>
    <scope>NUCLEOTIDE SEQUENCE</scope>
    <source>
        <strain evidence="1">CBS 232.78</strain>
    </source>
</reference>
<gene>
    <name evidence="1" type="ORF">B0H63DRAFT_516458</name>
</gene>
<protein>
    <submittedName>
        <fullName evidence="1">Uncharacterized protein</fullName>
    </submittedName>
</protein>